<evidence type="ECO:0000256" key="3">
    <source>
        <dbReference type="ARBA" id="ARBA00022617"/>
    </source>
</evidence>
<dbReference type="InterPro" id="IPR001128">
    <property type="entry name" value="Cyt_P450"/>
</dbReference>
<dbReference type="InterPro" id="IPR052306">
    <property type="entry name" value="CYP450_71D"/>
</dbReference>
<gene>
    <name evidence="10" type="ORF">DH2020_019749</name>
</gene>
<dbReference type="Proteomes" id="UP001318860">
    <property type="component" value="Unassembled WGS sequence"/>
</dbReference>
<comment type="caution">
    <text evidence="10">The sequence shown here is derived from an EMBL/GenBank/DDBJ whole genome shotgun (WGS) entry which is preliminary data.</text>
</comment>
<sequence>MAELMRNRRWPRRRPKLHPRVLILPRASREQREINGYTIPAKVKVLVNNWGMQRDPKYWTNPENFEPERFENQALDFVGGDFQYLPFGTGRRMCFGMTFGLASIELPLTQLLYSFNWKLPDGVKVGDLDMIENPGITASRKDNLVVVATPYE</sequence>
<dbReference type="Pfam" id="PF00067">
    <property type="entry name" value="p450"/>
    <property type="match status" value="1"/>
</dbReference>
<organism evidence="10 11">
    <name type="scientific">Rehmannia glutinosa</name>
    <name type="common">Chinese foxglove</name>
    <dbReference type="NCBI Taxonomy" id="99300"/>
    <lineage>
        <taxon>Eukaryota</taxon>
        <taxon>Viridiplantae</taxon>
        <taxon>Streptophyta</taxon>
        <taxon>Embryophyta</taxon>
        <taxon>Tracheophyta</taxon>
        <taxon>Spermatophyta</taxon>
        <taxon>Magnoliopsida</taxon>
        <taxon>eudicotyledons</taxon>
        <taxon>Gunneridae</taxon>
        <taxon>Pentapetalae</taxon>
        <taxon>asterids</taxon>
        <taxon>lamiids</taxon>
        <taxon>Lamiales</taxon>
        <taxon>Orobanchaceae</taxon>
        <taxon>Rehmannieae</taxon>
        <taxon>Rehmannia</taxon>
    </lineage>
</organism>
<reference evidence="10 11" key="1">
    <citation type="journal article" date="2021" name="Comput. Struct. Biotechnol. J.">
        <title>De novo genome assembly of the potent medicinal plant Rehmannia glutinosa using nanopore technology.</title>
        <authorList>
            <person name="Ma L."/>
            <person name="Dong C."/>
            <person name="Song C."/>
            <person name="Wang X."/>
            <person name="Zheng X."/>
            <person name="Niu Y."/>
            <person name="Chen S."/>
            <person name="Feng W."/>
        </authorList>
    </citation>
    <scope>NUCLEOTIDE SEQUENCE [LARGE SCALE GENOMIC DNA]</scope>
    <source>
        <strain evidence="10">DH-2019</strain>
    </source>
</reference>
<comment type="subcellular location">
    <subcellularLocation>
        <location evidence="1">Membrane</location>
        <topology evidence="1">Single-pass type II membrane protein</topology>
    </subcellularLocation>
</comment>
<proteinExistence type="inferred from homology"/>
<evidence type="ECO:0000256" key="5">
    <source>
        <dbReference type="ARBA" id="ARBA00022968"/>
    </source>
</evidence>
<dbReference type="PRINTS" id="PR00463">
    <property type="entry name" value="EP450I"/>
</dbReference>
<evidence type="ECO:0000256" key="6">
    <source>
        <dbReference type="ARBA" id="ARBA00023002"/>
    </source>
</evidence>
<evidence type="ECO:0000256" key="2">
    <source>
        <dbReference type="ARBA" id="ARBA00010617"/>
    </source>
</evidence>
<keyword evidence="11" id="KW-1185">Reference proteome</keyword>
<keyword evidence="6 9" id="KW-0560">Oxidoreductase</keyword>
<evidence type="ECO:0000256" key="9">
    <source>
        <dbReference type="RuleBase" id="RU000461"/>
    </source>
</evidence>
<dbReference type="SUPFAM" id="SSF48264">
    <property type="entry name" value="Cytochrome P450"/>
    <property type="match status" value="1"/>
</dbReference>
<dbReference type="PROSITE" id="PS00086">
    <property type="entry name" value="CYTOCHROME_P450"/>
    <property type="match status" value="1"/>
</dbReference>
<dbReference type="EMBL" id="JABTTQ020000011">
    <property type="protein sequence ID" value="KAK6145880.1"/>
    <property type="molecule type" value="Genomic_DNA"/>
</dbReference>
<dbReference type="PANTHER" id="PTHR47953">
    <property type="entry name" value="OS08G0105600 PROTEIN"/>
    <property type="match status" value="1"/>
</dbReference>
<keyword evidence="4 9" id="KW-0479">Metal-binding</keyword>
<dbReference type="InterPro" id="IPR036396">
    <property type="entry name" value="Cyt_P450_sf"/>
</dbReference>
<evidence type="ECO:0000256" key="8">
    <source>
        <dbReference type="ARBA" id="ARBA00023033"/>
    </source>
</evidence>
<name>A0ABR0WFE1_REHGL</name>
<dbReference type="InterPro" id="IPR017972">
    <property type="entry name" value="Cyt_P450_CS"/>
</dbReference>
<keyword evidence="5" id="KW-0735">Signal-anchor</keyword>
<evidence type="ECO:0000313" key="10">
    <source>
        <dbReference type="EMBL" id="KAK6145880.1"/>
    </source>
</evidence>
<dbReference type="Gene3D" id="1.10.630.10">
    <property type="entry name" value="Cytochrome P450"/>
    <property type="match status" value="1"/>
</dbReference>
<dbReference type="InterPro" id="IPR002401">
    <property type="entry name" value="Cyt_P450_E_grp-I"/>
</dbReference>
<dbReference type="PANTHER" id="PTHR47953:SF16">
    <property type="entry name" value="CYTOCHROME P450 71D8"/>
    <property type="match status" value="1"/>
</dbReference>
<accession>A0ABR0WFE1</accession>
<comment type="similarity">
    <text evidence="2 9">Belongs to the cytochrome P450 family.</text>
</comment>
<evidence type="ECO:0000256" key="4">
    <source>
        <dbReference type="ARBA" id="ARBA00022723"/>
    </source>
</evidence>
<keyword evidence="3 9" id="KW-0349">Heme</keyword>
<protein>
    <submittedName>
        <fullName evidence="10">Uncharacterized protein</fullName>
    </submittedName>
</protein>
<keyword evidence="5" id="KW-0812">Transmembrane</keyword>
<evidence type="ECO:0000256" key="7">
    <source>
        <dbReference type="ARBA" id="ARBA00023004"/>
    </source>
</evidence>
<keyword evidence="7 9" id="KW-0408">Iron</keyword>
<evidence type="ECO:0000256" key="1">
    <source>
        <dbReference type="ARBA" id="ARBA00004606"/>
    </source>
</evidence>
<evidence type="ECO:0000313" key="11">
    <source>
        <dbReference type="Proteomes" id="UP001318860"/>
    </source>
</evidence>
<keyword evidence="8 9" id="KW-0503">Monooxygenase</keyword>